<feature type="transmembrane region" description="Helical" evidence="1">
    <location>
        <begin position="97"/>
        <end position="115"/>
    </location>
</feature>
<evidence type="ECO:0000313" key="3">
    <source>
        <dbReference type="Proteomes" id="UP000050482"/>
    </source>
</evidence>
<evidence type="ECO:0008006" key="4">
    <source>
        <dbReference type="Google" id="ProtNLM"/>
    </source>
</evidence>
<dbReference type="Pfam" id="PF13536">
    <property type="entry name" value="EmrE"/>
    <property type="match status" value="1"/>
</dbReference>
<dbReference type="Proteomes" id="UP000050482">
    <property type="component" value="Unassembled WGS sequence"/>
</dbReference>
<sequence>MRSVSLGLLSSIFFAVTFVVNQLMSLAGGSWIWSASLRYLYMFPLLLIIVWYRGTWSALIHEMKQAPLRWILWSTVGFGLFYIPLCIAAAYEPAWLVAASWQFTIIAGSLLSPLFPERQSGITDTARVRSRIPVRGLAMSAVIFAGILVVELGHARSVRPNALLMGILLIVIAAFAYPLGNRKMMELCNGRLGAIERVSGMTIASLPLWIGLSCVGIGTIGLPTSGQLEQTAVVALSSGIIATILFFHATDMTKGNVRELAAVEATQSGEVVFSLLLQMIFVSWRLPSNTSLAGLMLVIVGMVGHSIYGAKSGSS</sequence>
<feature type="transmembrane region" description="Helical" evidence="1">
    <location>
        <begin position="228"/>
        <end position="247"/>
    </location>
</feature>
<feature type="transmembrane region" description="Helical" evidence="1">
    <location>
        <begin position="71"/>
        <end position="91"/>
    </location>
</feature>
<organism evidence="2 3">
    <name type="scientific">Alicyclobacillus ferrooxydans</name>
    <dbReference type="NCBI Taxonomy" id="471514"/>
    <lineage>
        <taxon>Bacteria</taxon>
        <taxon>Bacillati</taxon>
        <taxon>Bacillota</taxon>
        <taxon>Bacilli</taxon>
        <taxon>Bacillales</taxon>
        <taxon>Alicyclobacillaceae</taxon>
        <taxon>Alicyclobacillus</taxon>
    </lineage>
</organism>
<protein>
    <recommendedName>
        <fullName evidence="4">Multidrug resistance efflux transporter family protein</fullName>
    </recommendedName>
</protein>
<accession>A0A0P9CD07</accession>
<comment type="caution">
    <text evidence="2">The sequence shown here is derived from an EMBL/GenBank/DDBJ whole genome shotgun (WGS) entry which is preliminary data.</text>
</comment>
<keyword evidence="3" id="KW-1185">Reference proteome</keyword>
<dbReference type="AlphaFoldDB" id="A0A0P9CD07"/>
<dbReference type="OrthoDB" id="3457556at2"/>
<reference evidence="2 3" key="1">
    <citation type="submission" date="2015-09" db="EMBL/GenBank/DDBJ databases">
        <title>Draft genome sequence of Alicyclobacillus ferrooxydans DSM 22381.</title>
        <authorList>
            <person name="Hemp J."/>
        </authorList>
    </citation>
    <scope>NUCLEOTIDE SEQUENCE [LARGE SCALE GENOMIC DNA]</scope>
    <source>
        <strain evidence="2 3">TC-34</strain>
    </source>
</reference>
<dbReference type="STRING" id="471514.AN477_11755"/>
<keyword evidence="1" id="KW-0812">Transmembrane</keyword>
<evidence type="ECO:0000256" key="1">
    <source>
        <dbReference type="SAM" id="Phobius"/>
    </source>
</evidence>
<feature type="transmembrane region" description="Helical" evidence="1">
    <location>
        <begin position="292"/>
        <end position="310"/>
    </location>
</feature>
<feature type="transmembrane region" description="Helical" evidence="1">
    <location>
        <begin position="201"/>
        <end position="222"/>
    </location>
</feature>
<keyword evidence="1" id="KW-0472">Membrane</keyword>
<dbReference type="PATRIC" id="fig|471514.4.peg.730"/>
<feature type="transmembrane region" description="Helical" evidence="1">
    <location>
        <begin position="39"/>
        <end position="59"/>
    </location>
</feature>
<dbReference type="EMBL" id="LJCO01000048">
    <property type="protein sequence ID" value="KPV43567.1"/>
    <property type="molecule type" value="Genomic_DNA"/>
</dbReference>
<proteinExistence type="predicted"/>
<evidence type="ECO:0000313" key="2">
    <source>
        <dbReference type="EMBL" id="KPV43567.1"/>
    </source>
</evidence>
<feature type="transmembrane region" description="Helical" evidence="1">
    <location>
        <begin position="136"/>
        <end position="155"/>
    </location>
</feature>
<dbReference type="InterPro" id="IPR032713">
    <property type="entry name" value="EmrE"/>
</dbReference>
<name>A0A0P9CD07_9BACL</name>
<feature type="transmembrane region" description="Helical" evidence="1">
    <location>
        <begin position="161"/>
        <end position="180"/>
    </location>
</feature>
<gene>
    <name evidence="2" type="ORF">AN477_11755</name>
</gene>
<keyword evidence="1" id="KW-1133">Transmembrane helix</keyword>
<feature type="transmembrane region" description="Helical" evidence="1">
    <location>
        <begin position="12"/>
        <end position="33"/>
    </location>
</feature>